<reference evidence="3 4" key="1">
    <citation type="journal article" date="2018" name="Mol. Biol. Evol.">
        <title>Broad Genomic Sampling Reveals a Smut Pathogenic Ancestry of the Fungal Clade Ustilaginomycotina.</title>
        <authorList>
            <person name="Kijpornyongpan T."/>
            <person name="Mondo S.J."/>
            <person name="Barry K."/>
            <person name="Sandor L."/>
            <person name="Lee J."/>
            <person name="Lipzen A."/>
            <person name="Pangilinan J."/>
            <person name="LaButti K."/>
            <person name="Hainaut M."/>
            <person name="Henrissat B."/>
            <person name="Grigoriev I.V."/>
            <person name="Spatafora J.W."/>
            <person name="Aime M.C."/>
        </authorList>
    </citation>
    <scope>NUCLEOTIDE SEQUENCE [LARGE SCALE GENOMIC DNA]</scope>
    <source>
        <strain evidence="3 4">MCA 3645</strain>
    </source>
</reference>
<dbReference type="AlphaFoldDB" id="A0A317XM43"/>
<evidence type="ECO:0000256" key="1">
    <source>
        <dbReference type="SAM" id="MobiDB-lite"/>
    </source>
</evidence>
<accession>A0A317XM43</accession>
<organism evidence="3 4">
    <name type="scientific">Testicularia cyperi</name>
    <dbReference type="NCBI Taxonomy" id="1882483"/>
    <lineage>
        <taxon>Eukaryota</taxon>
        <taxon>Fungi</taxon>
        <taxon>Dikarya</taxon>
        <taxon>Basidiomycota</taxon>
        <taxon>Ustilaginomycotina</taxon>
        <taxon>Ustilaginomycetes</taxon>
        <taxon>Ustilaginales</taxon>
        <taxon>Anthracoideaceae</taxon>
        <taxon>Testicularia</taxon>
    </lineage>
</organism>
<evidence type="ECO:0000256" key="2">
    <source>
        <dbReference type="SAM" id="Phobius"/>
    </source>
</evidence>
<keyword evidence="2" id="KW-1133">Transmembrane helix</keyword>
<name>A0A317XM43_9BASI</name>
<keyword evidence="2" id="KW-0472">Membrane</keyword>
<feature type="transmembrane region" description="Helical" evidence="2">
    <location>
        <begin position="102"/>
        <end position="120"/>
    </location>
</feature>
<dbReference type="OrthoDB" id="2520628at2759"/>
<evidence type="ECO:0000313" key="4">
    <source>
        <dbReference type="Proteomes" id="UP000246740"/>
    </source>
</evidence>
<feature type="region of interest" description="Disordered" evidence="1">
    <location>
        <begin position="284"/>
        <end position="306"/>
    </location>
</feature>
<dbReference type="Proteomes" id="UP000246740">
    <property type="component" value="Unassembled WGS sequence"/>
</dbReference>
<feature type="transmembrane region" description="Helical" evidence="2">
    <location>
        <begin position="163"/>
        <end position="187"/>
    </location>
</feature>
<keyword evidence="4" id="KW-1185">Reference proteome</keyword>
<dbReference type="EMBL" id="KZ819195">
    <property type="protein sequence ID" value="PWY99376.1"/>
    <property type="molecule type" value="Genomic_DNA"/>
</dbReference>
<proteinExistence type="predicted"/>
<dbReference type="InParanoid" id="A0A317XM43"/>
<protein>
    <submittedName>
        <fullName evidence="3">Uncharacterized protein</fullName>
    </submittedName>
</protein>
<sequence>MLAKALAPLAMLNGRMMQPVHPTLYPFPLATTLHALRVALAYRAICSGFRARRKAEGKTAQELHVSRLRDAAGFLVMAWGGGFIANYLLCQIPGQMLTVWPWINYLSVYGAVTLALSVVGSGPSAKLLDLALPVIDGATRTAATYGGINLVLNHANPAARSSLLLQIIIGTISACGGGISAFTLNVFDPLGWSFATPPFLKAKSLVEFTDIIAPALATAVFGVTTLSHPNYAPVVAAIHTKQAAILSQEGGKAIISLVIASCFYLRAVWLHILVPAASPAPAPAPAPAAPRPIASNKAVRAAAKKQ</sequence>
<evidence type="ECO:0000313" key="3">
    <source>
        <dbReference type="EMBL" id="PWY99376.1"/>
    </source>
</evidence>
<feature type="transmembrane region" description="Helical" evidence="2">
    <location>
        <begin position="71"/>
        <end position="90"/>
    </location>
</feature>
<keyword evidence="2" id="KW-0812">Transmembrane</keyword>
<gene>
    <name evidence="3" type="ORF">BCV70DRAFT_117538</name>
</gene>